<organism evidence="4 5">
    <name type="scientific">Lysinibacillus fusiformis</name>
    <dbReference type="NCBI Taxonomy" id="28031"/>
    <lineage>
        <taxon>Bacteria</taxon>
        <taxon>Bacillati</taxon>
        <taxon>Bacillota</taxon>
        <taxon>Bacilli</taxon>
        <taxon>Bacillales</taxon>
        <taxon>Bacillaceae</taxon>
        <taxon>Lysinibacillus</taxon>
    </lineage>
</organism>
<evidence type="ECO:0000259" key="3">
    <source>
        <dbReference type="Pfam" id="PF10145"/>
    </source>
</evidence>
<evidence type="ECO:0000256" key="2">
    <source>
        <dbReference type="SAM" id="Phobius"/>
    </source>
</evidence>
<protein>
    <submittedName>
        <fullName evidence="4">Phage-related minor tail protein</fullName>
    </submittedName>
</protein>
<evidence type="ECO:0000256" key="1">
    <source>
        <dbReference type="ARBA" id="ARBA00022612"/>
    </source>
</evidence>
<reference evidence="4 5" key="1">
    <citation type="submission" date="2016-10" db="EMBL/GenBank/DDBJ databases">
        <authorList>
            <person name="Varghese N."/>
            <person name="Submissions S."/>
        </authorList>
    </citation>
    <scope>NUCLEOTIDE SEQUENCE [LARGE SCALE GENOMIC DNA]</scope>
    <source>
        <strain evidence="4 5">TC-13</strain>
    </source>
</reference>
<feature type="domain" description="Phage tail tape measure protein" evidence="3">
    <location>
        <begin position="115"/>
        <end position="310"/>
    </location>
</feature>
<feature type="transmembrane region" description="Helical" evidence="2">
    <location>
        <begin position="508"/>
        <end position="528"/>
    </location>
</feature>
<dbReference type="Pfam" id="PF10145">
    <property type="entry name" value="PhageMin_Tail"/>
    <property type="match status" value="1"/>
</dbReference>
<dbReference type="EMBL" id="FOEL01000006">
    <property type="protein sequence ID" value="SEQ59513.1"/>
    <property type="molecule type" value="Genomic_DNA"/>
</dbReference>
<keyword evidence="2" id="KW-1133">Transmembrane helix</keyword>
<feature type="transmembrane region" description="Helical" evidence="2">
    <location>
        <begin position="469"/>
        <end position="487"/>
    </location>
</feature>
<dbReference type="RefSeq" id="WP_089986021.1">
    <property type="nucleotide sequence ID" value="NZ_FMVP01000006.1"/>
</dbReference>
<sequence length="676" mass="71475">MAKRVISAILRFKDENFSSGLRRANAQANDFGRYVNMTQNKVENFSRSAVRAFKAVGAGATALGTAGIAALGAGVAKSIVDTDSAFSRLEARTGATGAKLKGLENVAKDVFKAGFGEDISQVADDVSTLGAMFSNLKNDQLTEVAKGASTIAKTWDAEVKQVGKTVQSMTSNFKGLSETKALDLMTHAFQKTGDYSDDLLDTFNEYSVHFSKLGLSAEEFTGILIKGAEKGAWNMDKVGDAVKEFGIRAIDGSKGTTEGFKAIGLNADEMANKFIAGGETANNAFAATIAGLAAMKNPVEQNAAGVALFGTMWEDLREDVVLSMSDSLSAVQGFEGATGRAADALHNNFQSKMIQSWRDLQLGIADVVNGAGAQEFLNGIAQKADELVPKIQSIVEKAFEFGNTIRENWGPIKETVMGITIALGTFKAGMVTLTIVSTVTKFMTGFTAAVKAGTVAQWAFNIAANANPFGLIVAGIAAAVAIGVLLYRNWDTVKEKAGQLWSKIKENPFAAIVAGPFGMIIAAAVKLYKNFDKIKAAFDRFKSAISNFKLPKWVSSVGSALSGAVSKVKGLASFDVGTNKVSSDQVANIHKDEMIIPARQAARVRAAGGTIDNIDKLITGNQSGTSNVNVTSTTTLGESKGNLIQFGDVIVQGMNKTTAEIANEIVYLIKLQLANM</sequence>
<keyword evidence="2" id="KW-0812">Transmembrane</keyword>
<dbReference type="Proteomes" id="UP000199410">
    <property type="component" value="Unassembled WGS sequence"/>
</dbReference>
<keyword evidence="1" id="KW-1188">Viral release from host cell</keyword>
<dbReference type="PANTHER" id="PTHR37813">
    <property type="entry name" value="FELS-2 PROPHAGE PROTEIN"/>
    <property type="match status" value="1"/>
</dbReference>
<keyword evidence="2" id="KW-0472">Membrane</keyword>
<dbReference type="PANTHER" id="PTHR37813:SF1">
    <property type="entry name" value="FELS-2 PROPHAGE PROTEIN"/>
    <property type="match status" value="1"/>
</dbReference>
<name>A0A1H9HB51_9BACI</name>
<gene>
    <name evidence="4" type="ORF">SAMN02787113_01971</name>
</gene>
<evidence type="ECO:0000313" key="4">
    <source>
        <dbReference type="EMBL" id="SEQ59513.1"/>
    </source>
</evidence>
<evidence type="ECO:0000313" key="5">
    <source>
        <dbReference type="Proteomes" id="UP000199410"/>
    </source>
</evidence>
<dbReference type="InterPro" id="IPR010090">
    <property type="entry name" value="Phage_tape_meas"/>
</dbReference>
<comment type="caution">
    <text evidence="4">The sequence shown here is derived from an EMBL/GenBank/DDBJ whole genome shotgun (WGS) entry which is preliminary data.</text>
</comment>
<accession>A0A1H9HB51</accession>
<proteinExistence type="predicted"/>
<dbReference type="AlphaFoldDB" id="A0A1H9HB51"/>